<dbReference type="Pfam" id="PF08797">
    <property type="entry name" value="HIRAN"/>
    <property type="match status" value="1"/>
</dbReference>
<dbReference type="EMBL" id="KN042448">
    <property type="protein sequence ID" value="KFH61745.1"/>
    <property type="molecule type" value="Genomic_DNA"/>
</dbReference>
<dbReference type="GO" id="GO:0016818">
    <property type="term" value="F:hydrolase activity, acting on acid anhydrides, in phosphorus-containing anhydrides"/>
    <property type="evidence" value="ECO:0007669"/>
    <property type="project" value="InterPro"/>
</dbReference>
<name>A0A086TIG8_9FUNG</name>
<evidence type="ECO:0000256" key="2">
    <source>
        <dbReference type="ARBA" id="ARBA00022801"/>
    </source>
</evidence>
<dbReference type="Gene3D" id="3.30.70.2330">
    <property type="match status" value="1"/>
</dbReference>
<proteinExistence type="predicted"/>
<feature type="domain" description="HIRAN" evidence="3">
    <location>
        <begin position="63"/>
        <end position="125"/>
    </location>
</feature>
<gene>
    <name evidence="4" type="ORF">MVEG_12415</name>
</gene>
<dbReference type="OrthoDB" id="2370368at2759"/>
<keyword evidence="1" id="KW-0479">Metal-binding</keyword>
<reference evidence="4 5" key="1">
    <citation type="submission" date="2011-02" db="EMBL/GenBank/DDBJ databases">
        <title>The Genome Sequence of Mortierella verticillata NRRL 6337.</title>
        <authorList>
            <consortium name="The Broad Institute Genome Sequencing Platform"/>
            <person name="Russ C."/>
            <person name="Cuomo C."/>
            <person name="Burger G."/>
            <person name="Gray M.W."/>
            <person name="Holland P.W.H."/>
            <person name="King N."/>
            <person name="Lang F.B.F."/>
            <person name="Roger A.J."/>
            <person name="Ruiz-Trillo I."/>
            <person name="Young S.K."/>
            <person name="Zeng Q."/>
            <person name="Gargeya S."/>
            <person name="Alvarado L."/>
            <person name="Berlin A."/>
            <person name="Chapman S.B."/>
            <person name="Chen Z."/>
            <person name="Freedman E."/>
            <person name="Gellesch M."/>
            <person name="Goldberg J."/>
            <person name="Griggs A."/>
            <person name="Gujja S."/>
            <person name="Heilman E."/>
            <person name="Heiman D."/>
            <person name="Howarth C."/>
            <person name="Mehta T."/>
            <person name="Neiman D."/>
            <person name="Pearson M."/>
            <person name="Roberts A."/>
            <person name="Saif S."/>
            <person name="Shea T."/>
            <person name="Shenoy N."/>
            <person name="Sisk P."/>
            <person name="Stolte C."/>
            <person name="Sykes S."/>
            <person name="White J."/>
            <person name="Yandava C."/>
            <person name="Haas B."/>
            <person name="Nusbaum C."/>
            <person name="Birren B."/>
        </authorList>
    </citation>
    <scope>NUCLEOTIDE SEQUENCE [LARGE SCALE GENOMIC DNA]</scope>
    <source>
        <strain evidence="4 5">NRRL 6337</strain>
    </source>
</reference>
<protein>
    <recommendedName>
        <fullName evidence="3">HIRAN domain-containing protein</fullName>
    </recommendedName>
</protein>
<dbReference type="AlphaFoldDB" id="A0A086TIG8"/>
<sequence length="177" mass="21154">MEYNDIEPEVKRYMRRSTFKDMPEDAQRIYVKGIRRIIRKLSELDNRESYIKIAGKTSEPRPSLEFMVVGMRFRGDHKFSHKDDITLELDDDNRVDKYAIKVLVDGKHVAFVAAEDARKLRKIKDVLDRRVYLVKKYAQSATMRLDTQTMDRMEEYREREADRELARICHREAMLYG</sequence>
<evidence type="ECO:0000313" key="5">
    <source>
        <dbReference type="Proteomes" id="UP000243308"/>
    </source>
</evidence>
<accession>A0A086TIG8</accession>
<dbReference type="InterPro" id="IPR014905">
    <property type="entry name" value="HIRAN"/>
</dbReference>
<keyword evidence="5" id="KW-1185">Reference proteome</keyword>
<organism evidence="4 5">
    <name type="scientific">Podila verticillata NRRL 6337</name>
    <dbReference type="NCBI Taxonomy" id="1069443"/>
    <lineage>
        <taxon>Eukaryota</taxon>
        <taxon>Fungi</taxon>
        <taxon>Fungi incertae sedis</taxon>
        <taxon>Mucoromycota</taxon>
        <taxon>Mortierellomycotina</taxon>
        <taxon>Mortierellomycetes</taxon>
        <taxon>Mortierellales</taxon>
        <taxon>Mortierellaceae</taxon>
        <taxon>Podila</taxon>
    </lineage>
</organism>
<dbReference type="GO" id="GO:0003676">
    <property type="term" value="F:nucleic acid binding"/>
    <property type="evidence" value="ECO:0007669"/>
    <property type="project" value="InterPro"/>
</dbReference>
<evidence type="ECO:0000259" key="3">
    <source>
        <dbReference type="Pfam" id="PF08797"/>
    </source>
</evidence>
<evidence type="ECO:0000313" key="4">
    <source>
        <dbReference type="EMBL" id="KFH61745.1"/>
    </source>
</evidence>
<evidence type="ECO:0000256" key="1">
    <source>
        <dbReference type="ARBA" id="ARBA00022723"/>
    </source>
</evidence>
<dbReference type="GO" id="GO:0008270">
    <property type="term" value="F:zinc ion binding"/>
    <property type="evidence" value="ECO:0007669"/>
    <property type="project" value="InterPro"/>
</dbReference>
<keyword evidence="2" id="KW-0378">Hydrolase</keyword>
<dbReference type="Proteomes" id="UP000243308">
    <property type="component" value="Unassembled WGS sequence"/>
</dbReference>